<dbReference type="InterPro" id="IPR022742">
    <property type="entry name" value="Hydrolase_4"/>
</dbReference>
<dbReference type="InterPro" id="IPR051044">
    <property type="entry name" value="MAG_DAG_Lipase"/>
</dbReference>
<dbReference type="EMBL" id="LVLJ01000698">
    <property type="protein sequence ID" value="OAE32967.1"/>
    <property type="molecule type" value="Genomic_DNA"/>
</dbReference>
<feature type="domain" description="Serine aminopeptidase S33" evidence="1">
    <location>
        <begin position="202"/>
        <end position="443"/>
    </location>
</feature>
<dbReference type="Gene3D" id="3.40.50.1820">
    <property type="entry name" value="alpha/beta hydrolase"/>
    <property type="match status" value="1"/>
</dbReference>
<name>A0A176WIL4_MARPO</name>
<gene>
    <name evidence="2" type="ORF">AXG93_673s1440</name>
</gene>
<evidence type="ECO:0000259" key="1">
    <source>
        <dbReference type="Pfam" id="PF12146"/>
    </source>
</evidence>
<organism evidence="2 3">
    <name type="scientific">Marchantia polymorpha subsp. ruderalis</name>
    <dbReference type="NCBI Taxonomy" id="1480154"/>
    <lineage>
        <taxon>Eukaryota</taxon>
        <taxon>Viridiplantae</taxon>
        <taxon>Streptophyta</taxon>
        <taxon>Embryophyta</taxon>
        <taxon>Marchantiophyta</taxon>
        <taxon>Marchantiopsida</taxon>
        <taxon>Marchantiidae</taxon>
        <taxon>Marchantiales</taxon>
        <taxon>Marchantiaceae</taxon>
        <taxon>Marchantia</taxon>
    </lineage>
</organism>
<dbReference type="SUPFAM" id="SSF53474">
    <property type="entry name" value="alpha/beta-Hydrolases"/>
    <property type="match status" value="1"/>
</dbReference>
<keyword evidence="3" id="KW-1185">Reference proteome</keyword>
<dbReference type="Proteomes" id="UP000077202">
    <property type="component" value="Unassembled WGS sequence"/>
</dbReference>
<evidence type="ECO:0000313" key="3">
    <source>
        <dbReference type="Proteomes" id="UP000077202"/>
    </source>
</evidence>
<comment type="caution">
    <text evidence="2">The sequence shown here is derived from an EMBL/GenBank/DDBJ whole genome shotgun (WGS) entry which is preliminary data.</text>
</comment>
<dbReference type="InterPro" id="IPR029058">
    <property type="entry name" value="AB_hydrolase_fold"/>
</dbReference>
<sequence>MGRMACLFFEKLLCGRRDFSVVKVAVVFLDGSQRFVGCDPHRSGELKCHRVPSFSQSVFGFGQRMTERSAAQLREISQMSGDREMRSERARAMLSYQVKDLSKLPWTVGAQIPVRNNTKAPLGCRDSCTRPSLTHIHIEQAGSNPQVQMPHPVVDANVDSIFGKYSAEEFYARHGVTHSEAFIRNSSGLSLYTHSWKPAEGKVKGLVLVCHGYGSDSGWLVQLTAIGFAERGYSVHAIDHQGHGQSGGLRGYIPSFDAVLDDCILFFDSVRNSEQNKGLPCFLYGESMGGAIVLLITLRQPNVYNGAMLNGAMMMISEKYKPPWIFEEVLKFVAPFMHRLPIVPTKNIPSISFKEEWKRTLALANPRRYTGRPRIGTAFELLRIVRVMEQRLAEVKIPFVAVHGELDVVVDPAGSEALFEKSSSVDKSLKVYKGMWHQLVGEPAENVEEVFGFIFSWLDEHAAKHIV</sequence>
<proteinExistence type="predicted"/>
<dbReference type="Pfam" id="PF12146">
    <property type="entry name" value="Hydrolase_4"/>
    <property type="match status" value="1"/>
</dbReference>
<reference evidence="2" key="1">
    <citation type="submission" date="2016-03" db="EMBL/GenBank/DDBJ databases">
        <title>Mechanisms controlling the formation of the plant cell surface in tip-growing cells are functionally conserved among land plants.</title>
        <authorList>
            <person name="Honkanen S."/>
            <person name="Jones V.A."/>
            <person name="Morieri G."/>
            <person name="Champion C."/>
            <person name="Hetherington A.J."/>
            <person name="Kelly S."/>
            <person name="Saint-Marcoux D."/>
            <person name="Proust H."/>
            <person name="Prescott H."/>
            <person name="Dolan L."/>
        </authorList>
    </citation>
    <scope>NUCLEOTIDE SEQUENCE [LARGE SCALE GENOMIC DNA]</scope>
    <source>
        <tissue evidence="2">Whole gametophyte</tissue>
    </source>
</reference>
<dbReference type="PANTHER" id="PTHR11614">
    <property type="entry name" value="PHOSPHOLIPASE-RELATED"/>
    <property type="match status" value="1"/>
</dbReference>
<dbReference type="AlphaFoldDB" id="A0A176WIL4"/>
<evidence type="ECO:0000313" key="2">
    <source>
        <dbReference type="EMBL" id="OAE32967.1"/>
    </source>
</evidence>
<protein>
    <recommendedName>
        <fullName evidence="1">Serine aminopeptidase S33 domain-containing protein</fullName>
    </recommendedName>
</protein>
<accession>A0A176WIL4</accession>